<organism evidence="2 3">
    <name type="scientific">Notoacmeibacter ruber</name>
    <dbReference type="NCBI Taxonomy" id="2670375"/>
    <lineage>
        <taxon>Bacteria</taxon>
        <taxon>Pseudomonadati</taxon>
        <taxon>Pseudomonadota</taxon>
        <taxon>Alphaproteobacteria</taxon>
        <taxon>Hyphomicrobiales</taxon>
        <taxon>Notoacmeibacteraceae</taxon>
        <taxon>Notoacmeibacter</taxon>
    </lineage>
</organism>
<dbReference type="InterPro" id="IPR038726">
    <property type="entry name" value="PDDEXK_AddAB-type"/>
</dbReference>
<dbReference type="Pfam" id="PF12705">
    <property type="entry name" value="PDDEXK_1"/>
    <property type="match status" value="1"/>
</dbReference>
<dbReference type="Proteomes" id="UP000281094">
    <property type="component" value="Unassembled WGS sequence"/>
</dbReference>
<accession>A0A3L7JEM3</accession>
<dbReference type="InterPro" id="IPR027417">
    <property type="entry name" value="P-loop_NTPase"/>
</dbReference>
<evidence type="ECO:0000313" key="3">
    <source>
        <dbReference type="Proteomes" id="UP000281094"/>
    </source>
</evidence>
<evidence type="ECO:0000313" key="2">
    <source>
        <dbReference type="EMBL" id="RLQ89217.1"/>
    </source>
</evidence>
<proteinExistence type="predicted"/>
<comment type="caution">
    <text evidence="2">The sequence shown here is derived from an EMBL/GenBank/DDBJ whole genome shotgun (WGS) entry which is preliminary data.</text>
</comment>
<reference evidence="2 3" key="1">
    <citation type="submission" date="2018-10" db="EMBL/GenBank/DDBJ databases">
        <title>Notoacmeibacter sp. M2BS9Y-3-1, whole genome shotgun sequence.</title>
        <authorList>
            <person name="Tuo L."/>
        </authorList>
    </citation>
    <scope>NUCLEOTIDE SEQUENCE [LARGE SCALE GENOMIC DNA]</scope>
    <source>
        <strain evidence="2 3">M2BS9Y-3-1</strain>
    </source>
</reference>
<keyword evidence="3" id="KW-1185">Reference proteome</keyword>
<name>A0A3L7JEM3_9HYPH</name>
<evidence type="ECO:0000259" key="1">
    <source>
        <dbReference type="Pfam" id="PF12705"/>
    </source>
</evidence>
<dbReference type="InterPro" id="IPR014153">
    <property type="entry name" value="Ds_break_AddB"/>
</dbReference>
<dbReference type="RefSeq" id="WP_121646184.1">
    <property type="nucleotide sequence ID" value="NZ_RCWN01000001.1"/>
</dbReference>
<gene>
    <name evidence="2" type="primary">addB</name>
    <name evidence="2" type="ORF">D8780_14175</name>
</gene>
<feature type="domain" description="PD-(D/E)XK endonuclease-like" evidence="1">
    <location>
        <begin position="762"/>
        <end position="996"/>
    </location>
</feature>
<dbReference type="Gene3D" id="3.90.320.10">
    <property type="match status" value="1"/>
</dbReference>
<dbReference type="SUPFAM" id="SSF52980">
    <property type="entry name" value="Restriction endonuclease-like"/>
    <property type="match status" value="1"/>
</dbReference>
<dbReference type="InterPro" id="IPR011604">
    <property type="entry name" value="PDDEXK-like_dom_sf"/>
</dbReference>
<dbReference type="InterPro" id="IPR011335">
    <property type="entry name" value="Restrct_endonuc-II-like"/>
</dbReference>
<dbReference type="SUPFAM" id="SSF52540">
    <property type="entry name" value="P-loop containing nucleoside triphosphate hydrolases"/>
    <property type="match status" value="1"/>
</dbReference>
<protein>
    <submittedName>
        <fullName evidence="2">Double-strand break repair protein AddB</fullName>
    </submittedName>
</protein>
<dbReference type="EMBL" id="RCWN01000001">
    <property type="protein sequence ID" value="RLQ89217.1"/>
    <property type="molecule type" value="Genomic_DNA"/>
</dbReference>
<dbReference type="AlphaFoldDB" id="A0A3L7JEM3"/>
<sequence length="1039" mass="113203">MSDRVFSIDAGLPFLPTLADALFDGTLTGMPIDPCDPLALPATTLFLPTRRAARSLRAHLLERAGGQPVMMPIIRTLGDPDEDAGLIVEGGAYSPDLRPPAETLHRTLTLAPLVQSWRRRIAAEAKARGGPDTPVPATLADAIHLASDLGRLIDEVETEGVGWESFQDIVPEELADWWQLTLQFLTIVTEAWPAYLDERGLSNPADHTNQLLDALARRLVASPPPGPVIAAGSTGTNPVTRRLLAAIASLPAGAVVLPGLDRHLDAETWSLLATAPITPSLHGHPQQALGTLVKALGVTADQVRPLGTADPARASRGRIVSLAMTPAPLTDRWKQEERRIEDWLNAGALDDVALIEAASEQDEAIAVAAALRAAIEKPERIAALITPDRGLARLVSSELLRFGLIANDSGGTPLETTPPATLLLLTAECAMRPGDVLPLLALLKHPLVHLGEHRAAMREMAEFFELLHLRGTTARPDIARLNELLDEIAERRQERPREKPDRRYEKRRASAGLPFDDDVLGFKLQEAFEPLTALRAENDVSLHALLVATIRVFEALGRQKDGALERLYEGENGALLAERLRRLIAEESDLPVAPGEWPDVLLALLAGETVKPAAGADQRVFIWGQLESRLQSVDTVILGGLNEKSWPSAARADRFLSRSMQSDLSLLPPERRIGLAAHDFQQALGHANVILSRAAKADGAPTVPSRWLQRLTVLAGQDATEAMRLRGKDYLHWGSMLDESPSVPLAGRPCPIPPLDARPTAFSVTQIERLRRDPYAIHAEQILGLAPLPELMRDHDARDRGTLFHAILEDFIRARIDPSSETAGAQFEAIGRKNFASEKLPADIHAVWWPRFLSMVPHVLTLEQERQARITASHVEAKAGETAIAETECTLRGMADRINRMADGGADIIDYKTGEPPSASDVRALTASQLPLEAALLKRGAFDEVGAQEPADLLYIKLGARGDVTTKSVLDQRRKQIVSASELADLAWERLIEQMIYYRDPANGYTARLLPFRADEALGDYDHLARTLEWSAGTDSEAG</sequence>
<dbReference type="NCBIfam" id="TIGR02786">
    <property type="entry name" value="addB_alphas"/>
    <property type="match status" value="1"/>
</dbReference>